<organism evidence="1 2">
    <name type="scientific">Parascaris equorum</name>
    <name type="common">Equine roundworm</name>
    <dbReference type="NCBI Taxonomy" id="6256"/>
    <lineage>
        <taxon>Eukaryota</taxon>
        <taxon>Metazoa</taxon>
        <taxon>Ecdysozoa</taxon>
        <taxon>Nematoda</taxon>
        <taxon>Chromadorea</taxon>
        <taxon>Rhabditida</taxon>
        <taxon>Spirurina</taxon>
        <taxon>Ascaridomorpha</taxon>
        <taxon>Ascaridoidea</taxon>
        <taxon>Ascarididae</taxon>
        <taxon>Parascaris</taxon>
    </lineage>
</organism>
<name>A0A914RF19_PAREQ</name>
<evidence type="ECO:0000313" key="2">
    <source>
        <dbReference type="WBParaSite" id="PEQ_0000509301-mRNA-1"/>
    </source>
</evidence>
<accession>A0A914RF19</accession>
<protein>
    <submittedName>
        <fullName evidence="2">Uncharacterized protein</fullName>
    </submittedName>
</protein>
<proteinExistence type="predicted"/>
<dbReference type="AlphaFoldDB" id="A0A914RF19"/>
<dbReference type="WBParaSite" id="PEQ_0000509301-mRNA-1">
    <property type="protein sequence ID" value="PEQ_0000509301-mRNA-1"/>
    <property type="gene ID" value="PEQ_0000509301"/>
</dbReference>
<sequence>MKMDAQVAARIVALRPCIEAFIVRSCLHPESADSISDQDKKLIGILEEISSPTEWKPLICEWEALDDKGSASPVVEQCRERATSDGDVSDTMPTHPVHNITRPDLYAERLCDARGKLFFWNSD</sequence>
<dbReference type="Proteomes" id="UP000887564">
    <property type="component" value="Unplaced"/>
</dbReference>
<evidence type="ECO:0000313" key="1">
    <source>
        <dbReference type="Proteomes" id="UP000887564"/>
    </source>
</evidence>
<reference evidence="2" key="1">
    <citation type="submission" date="2022-11" db="UniProtKB">
        <authorList>
            <consortium name="WormBaseParasite"/>
        </authorList>
    </citation>
    <scope>IDENTIFICATION</scope>
</reference>
<keyword evidence="1" id="KW-1185">Reference proteome</keyword>